<comment type="pathway">
    <text evidence="7">Amino-acid biosynthesis; L-arginine biosynthesis [regulation].</text>
</comment>
<keyword evidence="5 7" id="KW-0238">DNA-binding</keyword>
<evidence type="ECO:0000256" key="2">
    <source>
        <dbReference type="ARBA" id="ARBA00008316"/>
    </source>
</evidence>
<keyword evidence="7" id="KW-0678">Repressor</keyword>
<dbReference type="NCBIfam" id="TIGR01529">
    <property type="entry name" value="argR_whole"/>
    <property type="match status" value="1"/>
</dbReference>
<evidence type="ECO:0000313" key="12">
    <source>
        <dbReference type="EMBL" id="NME27508.1"/>
    </source>
</evidence>
<dbReference type="EMBL" id="JBIEKR010000003">
    <property type="protein sequence ID" value="MFG6272404.1"/>
    <property type="molecule type" value="Genomic_DNA"/>
</dbReference>
<accession>A0A848BRR6</accession>
<dbReference type="EMBL" id="JABAFG010000003">
    <property type="protein sequence ID" value="NME27508.1"/>
    <property type="molecule type" value="Genomic_DNA"/>
</dbReference>
<name>A0A848BRR6_9FIRM</name>
<dbReference type="RefSeq" id="WP_059076013.1">
    <property type="nucleotide sequence ID" value="NZ_CP011940.1"/>
</dbReference>
<dbReference type="OrthoDB" id="9807089at2"/>
<feature type="domain" description="Arginine repressor C-terminal" evidence="10">
    <location>
        <begin position="80"/>
        <end position="143"/>
    </location>
</feature>
<dbReference type="PANTHER" id="PTHR34471">
    <property type="entry name" value="ARGININE REPRESSOR"/>
    <property type="match status" value="1"/>
</dbReference>
<dbReference type="UniPathway" id="UPA00068"/>
<comment type="subcellular location">
    <subcellularLocation>
        <location evidence="1 7">Cytoplasm</location>
    </subcellularLocation>
</comment>
<evidence type="ECO:0000313" key="11">
    <source>
        <dbReference type="EMBL" id="MFG6272404.1"/>
    </source>
</evidence>
<dbReference type="Proteomes" id="UP001605989">
    <property type="component" value="Unassembled WGS sequence"/>
</dbReference>
<dbReference type="Gene3D" id="1.10.10.10">
    <property type="entry name" value="Winged helix-like DNA-binding domain superfamily/Winged helix DNA-binding domain"/>
    <property type="match status" value="1"/>
</dbReference>
<keyword evidence="6 7" id="KW-0804">Transcription</keyword>
<dbReference type="InterPro" id="IPR020899">
    <property type="entry name" value="Arg_repress_C"/>
</dbReference>
<dbReference type="GO" id="GO:1900079">
    <property type="term" value="P:regulation of arginine biosynthetic process"/>
    <property type="evidence" value="ECO:0007669"/>
    <property type="project" value="UniProtKB-UniRule"/>
</dbReference>
<dbReference type="Pfam" id="PF01316">
    <property type="entry name" value="Arg_repressor"/>
    <property type="match status" value="1"/>
</dbReference>
<evidence type="ECO:0000259" key="10">
    <source>
        <dbReference type="Pfam" id="PF02863"/>
    </source>
</evidence>
<comment type="function">
    <text evidence="7">Regulates arginine biosynthesis genes.</text>
</comment>
<keyword evidence="7" id="KW-0028">Amino-acid biosynthesis</keyword>
<keyword evidence="14" id="KW-1185">Reference proteome</keyword>
<keyword evidence="3 7" id="KW-0963">Cytoplasm</keyword>
<dbReference type="Gene3D" id="3.30.1360.40">
    <property type="match status" value="1"/>
</dbReference>
<evidence type="ECO:0000256" key="6">
    <source>
        <dbReference type="ARBA" id="ARBA00023163"/>
    </source>
</evidence>
<evidence type="ECO:0000256" key="7">
    <source>
        <dbReference type="HAMAP-Rule" id="MF_00173"/>
    </source>
</evidence>
<sequence>MKRFRYTKIKEIVQSRPIETQEELAKALQEEGIEVTQATVSRDIKELMLIKVPTSDGHYRYALSQEQNMLMSKNRMARLFQDSIVRVDSALNQIVIHTMPGSANMVAAAIDLAKWENVIGTIAGDDTILIITNSTESVPKITKVIVTLMKE</sequence>
<evidence type="ECO:0000313" key="14">
    <source>
        <dbReference type="Proteomes" id="UP001605989"/>
    </source>
</evidence>
<dbReference type="Pfam" id="PF02863">
    <property type="entry name" value="Arg_repressor_C"/>
    <property type="match status" value="1"/>
</dbReference>
<comment type="caution">
    <text evidence="12">The sequence shown here is derived from an EMBL/GenBank/DDBJ whole genome shotgun (WGS) entry which is preliminary data.</text>
</comment>
<keyword evidence="4 7" id="KW-0805">Transcription regulation</keyword>
<dbReference type="KEGG" id="mhw:ACT01_07660"/>
<evidence type="ECO:0000259" key="9">
    <source>
        <dbReference type="Pfam" id="PF01316"/>
    </source>
</evidence>
<dbReference type="SUPFAM" id="SSF55252">
    <property type="entry name" value="C-terminal domain of arginine repressor"/>
    <property type="match status" value="1"/>
</dbReference>
<keyword evidence="7" id="KW-0055">Arginine biosynthesis</keyword>
<organism evidence="12 13">
    <name type="scientific">Megasphaera hexanoica</name>
    <dbReference type="NCBI Taxonomy" id="1675036"/>
    <lineage>
        <taxon>Bacteria</taxon>
        <taxon>Bacillati</taxon>
        <taxon>Bacillota</taxon>
        <taxon>Negativicutes</taxon>
        <taxon>Veillonellales</taxon>
        <taxon>Veillonellaceae</taxon>
        <taxon>Megasphaera</taxon>
    </lineage>
</organism>
<evidence type="ECO:0000256" key="8">
    <source>
        <dbReference type="NCBIfam" id="TIGR01529"/>
    </source>
</evidence>
<dbReference type="InterPro" id="IPR020900">
    <property type="entry name" value="Arg_repress_DNA-bd"/>
</dbReference>
<dbReference type="PANTHER" id="PTHR34471:SF1">
    <property type="entry name" value="ARGININE REPRESSOR"/>
    <property type="match status" value="1"/>
</dbReference>
<evidence type="ECO:0000256" key="3">
    <source>
        <dbReference type="ARBA" id="ARBA00022490"/>
    </source>
</evidence>
<gene>
    <name evidence="7 12" type="primary">argR</name>
    <name evidence="11" type="ORF">ACGTZG_04305</name>
    <name evidence="12" type="ORF">HF872_02530</name>
</gene>
<dbReference type="HAMAP" id="MF_00173">
    <property type="entry name" value="Arg_repressor"/>
    <property type="match status" value="1"/>
</dbReference>
<feature type="domain" description="Arginine repressor DNA-binding" evidence="9">
    <location>
        <begin position="2"/>
        <end position="68"/>
    </location>
</feature>
<evidence type="ECO:0000313" key="13">
    <source>
        <dbReference type="Proteomes" id="UP000591071"/>
    </source>
</evidence>
<dbReference type="InterPro" id="IPR036251">
    <property type="entry name" value="Arg_repress_C_sf"/>
</dbReference>
<reference evidence="11 14" key="2">
    <citation type="submission" date="2024-10" db="EMBL/GenBank/DDBJ databases">
        <authorList>
            <person name="Sang B.-I."/>
            <person name="Prabhaharan D."/>
        </authorList>
    </citation>
    <scope>NUCLEOTIDE SEQUENCE [LARGE SCALE GENOMIC DNA]</scope>
    <source>
        <strain evidence="11 14">MH</strain>
    </source>
</reference>
<dbReference type="InterPro" id="IPR036388">
    <property type="entry name" value="WH-like_DNA-bd_sf"/>
</dbReference>
<dbReference type="GO" id="GO:0005737">
    <property type="term" value="C:cytoplasm"/>
    <property type="evidence" value="ECO:0007669"/>
    <property type="project" value="UniProtKB-SubCell"/>
</dbReference>
<proteinExistence type="inferred from homology"/>
<dbReference type="InterPro" id="IPR001669">
    <property type="entry name" value="Arg_repress"/>
</dbReference>
<dbReference type="Proteomes" id="UP000591071">
    <property type="component" value="Unassembled WGS sequence"/>
</dbReference>
<evidence type="ECO:0000256" key="1">
    <source>
        <dbReference type="ARBA" id="ARBA00004496"/>
    </source>
</evidence>
<protein>
    <recommendedName>
        <fullName evidence="7 8">Arginine repressor</fullName>
    </recommendedName>
</protein>
<dbReference type="GO" id="GO:0034618">
    <property type="term" value="F:arginine binding"/>
    <property type="evidence" value="ECO:0007669"/>
    <property type="project" value="InterPro"/>
</dbReference>
<dbReference type="GO" id="GO:0003677">
    <property type="term" value="F:DNA binding"/>
    <property type="evidence" value="ECO:0007669"/>
    <property type="project" value="UniProtKB-KW"/>
</dbReference>
<comment type="similarity">
    <text evidence="2 7">Belongs to the ArgR family.</text>
</comment>
<dbReference type="SUPFAM" id="SSF46785">
    <property type="entry name" value="Winged helix' DNA-binding domain"/>
    <property type="match status" value="1"/>
</dbReference>
<dbReference type="InterPro" id="IPR036390">
    <property type="entry name" value="WH_DNA-bd_sf"/>
</dbReference>
<reference evidence="12 13" key="1">
    <citation type="submission" date="2020-04" db="EMBL/GenBank/DDBJ databases">
        <authorList>
            <person name="Hitch T.C.A."/>
            <person name="Wylensek D."/>
            <person name="Clavel T."/>
        </authorList>
    </citation>
    <scope>NUCLEOTIDE SEQUENCE [LARGE SCALE GENOMIC DNA]</scope>
    <source>
        <strain evidence="12 13">Oil-RF-744-FAT-WT-6-1</strain>
    </source>
</reference>
<dbReference type="AlphaFoldDB" id="A0A848BRR6"/>
<dbReference type="GO" id="GO:0006526">
    <property type="term" value="P:L-arginine biosynthetic process"/>
    <property type="evidence" value="ECO:0007669"/>
    <property type="project" value="UniProtKB-UniPathway"/>
</dbReference>
<dbReference type="GO" id="GO:0003700">
    <property type="term" value="F:DNA-binding transcription factor activity"/>
    <property type="evidence" value="ECO:0007669"/>
    <property type="project" value="UniProtKB-UniRule"/>
</dbReference>
<dbReference type="GO" id="GO:0051259">
    <property type="term" value="P:protein complex oligomerization"/>
    <property type="evidence" value="ECO:0007669"/>
    <property type="project" value="InterPro"/>
</dbReference>
<evidence type="ECO:0000256" key="5">
    <source>
        <dbReference type="ARBA" id="ARBA00023125"/>
    </source>
</evidence>
<evidence type="ECO:0000256" key="4">
    <source>
        <dbReference type="ARBA" id="ARBA00023015"/>
    </source>
</evidence>
<dbReference type="PRINTS" id="PR01467">
    <property type="entry name" value="ARGREPRESSOR"/>
</dbReference>